<evidence type="ECO:0000313" key="2">
    <source>
        <dbReference type="EMBL" id="KAH0456757.1"/>
    </source>
</evidence>
<dbReference type="AlphaFoldDB" id="A0AAV7GLA5"/>
<evidence type="ECO:0000313" key="3">
    <source>
        <dbReference type="Proteomes" id="UP000775213"/>
    </source>
</evidence>
<keyword evidence="3" id="KW-1185">Reference proteome</keyword>
<protein>
    <submittedName>
        <fullName evidence="2">Uncharacterized protein</fullName>
    </submittedName>
</protein>
<accession>A0AAV7GLA5</accession>
<reference evidence="2 3" key="1">
    <citation type="journal article" date="2021" name="Hortic Res">
        <title>Chromosome-scale assembly of the Dendrobium chrysotoxum genome enhances the understanding of orchid evolution.</title>
        <authorList>
            <person name="Zhang Y."/>
            <person name="Zhang G.Q."/>
            <person name="Zhang D."/>
            <person name="Liu X.D."/>
            <person name="Xu X.Y."/>
            <person name="Sun W.H."/>
            <person name="Yu X."/>
            <person name="Zhu X."/>
            <person name="Wang Z.W."/>
            <person name="Zhao X."/>
            <person name="Zhong W.Y."/>
            <person name="Chen H."/>
            <person name="Yin W.L."/>
            <person name="Huang T."/>
            <person name="Niu S.C."/>
            <person name="Liu Z.J."/>
        </authorList>
    </citation>
    <scope>NUCLEOTIDE SEQUENCE [LARGE SCALE GENOMIC DNA]</scope>
    <source>
        <strain evidence="2">Lindl</strain>
    </source>
</reference>
<sequence>MSRGLDDSGAGRRHAESAKLRQAWRPRSARAATSWARAAISAVGNVPSHMRDFLLGSRTSQTQRSALRQRTPL</sequence>
<comment type="caution">
    <text evidence="2">The sequence shown here is derived from an EMBL/GenBank/DDBJ whole genome shotgun (WGS) entry which is preliminary data.</text>
</comment>
<feature type="region of interest" description="Disordered" evidence="1">
    <location>
        <begin position="54"/>
        <end position="73"/>
    </location>
</feature>
<dbReference type="Proteomes" id="UP000775213">
    <property type="component" value="Unassembled WGS sequence"/>
</dbReference>
<feature type="compositionally biased region" description="Polar residues" evidence="1">
    <location>
        <begin position="57"/>
        <end position="73"/>
    </location>
</feature>
<name>A0AAV7GLA5_DENCH</name>
<gene>
    <name evidence="2" type="ORF">IEQ34_014664</name>
</gene>
<proteinExistence type="predicted"/>
<dbReference type="EMBL" id="JAGFBR010000013">
    <property type="protein sequence ID" value="KAH0456757.1"/>
    <property type="molecule type" value="Genomic_DNA"/>
</dbReference>
<evidence type="ECO:0000256" key="1">
    <source>
        <dbReference type="SAM" id="MobiDB-lite"/>
    </source>
</evidence>
<organism evidence="2 3">
    <name type="scientific">Dendrobium chrysotoxum</name>
    <name type="common">Orchid</name>
    <dbReference type="NCBI Taxonomy" id="161865"/>
    <lineage>
        <taxon>Eukaryota</taxon>
        <taxon>Viridiplantae</taxon>
        <taxon>Streptophyta</taxon>
        <taxon>Embryophyta</taxon>
        <taxon>Tracheophyta</taxon>
        <taxon>Spermatophyta</taxon>
        <taxon>Magnoliopsida</taxon>
        <taxon>Liliopsida</taxon>
        <taxon>Asparagales</taxon>
        <taxon>Orchidaceae</taxon>
        <taxon>Epidendroideae</taxon>
        <taxon>Malaxideae</taxon>
        <taxon>Dendrobiinae</taxon>
        <taxon>Dendrobium</taxon>
    </lineage>
</organism>
<feature type="compositionally biased region" description="Basic and acidic residues" evidence="1">
    <location>
        <begin position="1"/>
        <end position="19"/>
    </location>
</feature>
<feature type="region of interest" description="Disordered" evidence="1">
    <location>
        <begin position="1"/>
        <end position="27"/>
    </location>
</feature>